<dbReference type="AlphaFoldDB" id="A0A1H9PCR9"/>
<dbReference type="Proteomes" id="UP000199051">
    <property type="component" value="Unassembled WGS sequence"/>
</dbReference>
<evidence type="ECO:0000313" key="3">
    <source>
        <dbReference type="EMBL" id="SER45609.1"/>
    </source>
</evidence>
<proteinExistence type="predicted"/>
<evidence type="ECO:0000313" key="4">
    <source>
        <dbReference type="Proteomes" id="UP000199051"/>
    </source>
</evidence>
<dbReference type="EMBL" id="FOGI01000003">
    <property type="protein sequence ID" value="SER45609.1"/>
    <property type="molecule type" value="Genomic_DNA"/>
</dbReference>
<evidence type="ECO:0000256" key="1">
    <source>
        <dbReference type="SAM" id="MobiDB-lite"/>
    </source>
</evidence>
<dbReference type="STRING" id="155974.SAMN04487818_103381"/>
<keyword evidence="2" id="KW-1133">Transmembrane helix</keyword>
<protein>
    <submittedName>
        <fullName evidence="3">Uncharacterized protein</fullName>
    </submittedName>
</protein>
<sequence>MGMDIDDELRRLFADERLDVPVRPGATDAVVTGAGRRRKRRHAVVAAGGALTVAVLVAGGVVLSGMTNSSSSPPGQQVVPTMSATLKVTTTPSSVAVPPDRTGSNSAGGTAGTTKPSTSTGKVTTSVVKPPAVPELRPAGFGKIRIGMSIADAEATGDLVRQDNGSPECTNYTFKGYPEGSVGISATDGVTAIFPPHGARTPEGIGHGSTLAEFRTAYPAATTDQHGYRIVRLDQGKVYSFGFGGGSKVDEVVLYTDKQMCFG</sequence>
<keyword evidence="2" id="KW-0472">Membrane</keyword>
<feature type="compositionally biased region" description="Low complexity" evidence="1">
    <location>
        <begin position="102"/>
        <end position="126"/>
    </location>
</feature>
<keyword evidence="2" id="KW-0812">Transmembrane</keyword>
<evidence type="ECO:0000256" key="2">
    <source>
        <dbReference type="SAM" id="Phobius"/>
    </source>
</evidence>
<name>A0A1H9PCR9_9PSEU</name>
<organism evidence="3 4">
    <name type="scientific">Actinokineospora terrae</name>
    <dbReference type="NCBI Taxonomy" id="155974"/>
    <lineage>
        <taxon>Bacteria</taxon>
        <taxon>Bacillati</taxon>
        <taxon>Actinomycetota</taxon>
        <taxon>Actinomycetes</taxon>
        <taxon>Pseudonocardiales</taxon>
        <taxon>Pseudonocardiaceae</taxon>
        <taxon>Actinokineospora</taxon>
    </lineage>
</organism>
<gene>
    <name evidence="3" type="ORF">SAMN04487818_103381</name>
</gene>
<accession>A0A1H9PCR9</accession>
<reference evidence="4" key="1">
    <citation type="submission" date="2016-10" db="EMBL/GenBank/DDBJ databases">
        <authorList>
            <person name="Varghese N."/>
            <person name="Submissions S."/>
        </authorList>
    </citation>
    <scope>NUCLEOTIDE SEQUENCE [LARGE SCALE GENOMIC DNA]</scope>
    <source>
        <strain evidence="4">DSM 44260</strain>
    </source>
</reference>
<feature type="region of interest" description="Disordered" evidence="1">
    <location>
        <begin position="90"/>
        <end position="126"/>
    </location>
</feature>
<feature type="transmembrane region" description="Helical" evidence="2">
    <location>
        <begin position="43"/>
        <end position="66"/>
    </location>
</feature>
<keyword evidence="4" id="KW-1185">Reference proteome</keyword>